<dbReference type="Proteomes" id="UP000255108">
    <property type="component" value="Unassembled WGS sequence"/>
</dbReference>
<evidence type="ECO:0000259" key="2">
    <source>
        <dbReference type="Pfam" id="PF07589"/>
    </source>
</evidence>
<dbReference type="Proteomes" id="UP000295794">
    <property type="component" value="Unassembled WGS sequence"/>
</dbReference>
<dbReference type="RefSeq" id="WP_115225635.1">
    <property type="nucleotide sequence ID" value="NZ_CAWOLO010000001.1"/>
</dbReference>
<feature type="chain" id="PRO_5016969815" evidence="1">
    <location>
        <begin position="22"/>
        <end position="193"/>
    </location>
</feature>
<dbReference type="InterPro" id="IPR013424">
    <property type="entry name" value="Ice-binding_C"/>
</dbReference>
<dbReference type="Pfam" id="PF07589">
    <property type="entry name" value="PEP-CTERM"/>
    <property type="match status" value="1"/>
</dbReference>
<dbReference type="AlphaFoldDB" id="A0A377Q314"/>
<dbReference type="EMBL" id="SMBT01000001">
    <property type="protein sequence ID" value="TCU90121.1"/>
    <property type="molecule type" value="Genomic_DNA"/>
</dbReference>
<sequence>MLRTKLFLASSIFALSTFANATVIDFNDLSHDEYYHAFNSINSNGYIINNDSLGDERLGVWGANSDFQADTGHAAVFVNYSGSKTSIELANKSLFNFNSIDLADVFNQGETGSITFSFFSKLGTSYETVVFDSAKGLQTAIFNKTDLTKVSWAGANSQFDNIVTTPVPEPETYALLGLGLVSVWVSRRRKQIR</sequence>
<evidence type="ECO:0000256" key="1">
    <source>
        <dbReference type="SAM" id="SignalP"/>
    </source>
</evidence>
<evidence type="ECO:0000313" key="4">
    <source>
        <dbReference type="EMBL" id="TCU90121.1"/>
    </source>
</evidence>
<feature type="domain" description="Ice-binding protein C-terminal" evidence="2">
    <location>
        <begin position="166"/>
        <end position="189"/>
    </location>
</feature>
<dbReference type="EMBL" id="UGHR01000001">
    <property type="protein sequence ID" value="STQ89148.1"/>
    <property type="molecule type" value="Genomic_DNA"/>
</dbReference>
<keyword evidence="1" id="KW-0732">Signal</keyword>
<evidence type="ECO:0000313" key="6">
    <source>
        <dbReference type="Proteomes" id="UP000295794"/>
    </source>
</evidence>
<keyword evidence="6" id="KW-1185">Reference proteome</keyword>
<name>A0A377Q314_9NEIS</name>
<dbReference type="OrthoDB" id="8562701at2"/>
<proteinExistence type="predicted"/>
<protein>
    <submittedName>
        <fullName evidence="3">PEP-CTERM protein sorting domain</fullName>
    </submittedName>
    <submittedName>
        <fullName evidence="4">Secreted protein with PEP-CTERM sorting signal</fullName>
    </submittedName>
</protein>
<dbReference type="NCBIfam" id="TIGR02595">
    <property type="entry name" value="PEP_CTERM"/>
    <property type="match status" value="1"/>
</dbReference>
<gene>
    <name evidence="4" type="ORF">EV682_101140</name>
    <name evidence="3" type="ORF">NCTC11159_00159</name>
</gene>
<evidence type="ECO:0000313" key="3">
    <source>
        <dbReference type="EMBL" id="STQ89148.1"/>
    </source>
</evidence>
<reference evidence="4 6" key="2">
    <citation type="submission" date="2019-03" db="EMBL/GenBank/DDBJ databases">
        <title>Genomic Encyclopedia of Type Strains, Phase IV (KMG-IV): sequencing the most valuable type-strain genomes for metagenomic binning, comparative biology and taxonomic classification.</title>
        <authorList>
            <person name="Goeker M."/>
        </authorList>
    </citation>
    <scope>NUCLEOTIDE SEQUENCE [LARGE SCALE GENOMIC DNA]</scope>
    <source>
        <strain evidence="4 6">DSM 3764</strain>
    </source>
</reference>
<feature type="signal peptide" evidence="1">
    <location>
        <begin position="1"/>
        <end position="21"/>
    </location>
</feature>
<evidence type="ECO:0000313" key="5">
    <source>
        <dbReference type="Proteomes" id="UP000255108"/>
    </source>
</evidence>
<organism evidence="3 5">
    <name type="scientific">Iodobacter fluviatilis</name>
    <dbReference type="NCBI Taxonomy" id="537"/>
    <lineage>
        <taxon>Bacteria</taxon>
        <taxon>Pseudomonadati</taxon>
        <taxon>Pseudomonadota</taxon>
        <taxon>Betaproteobacteria</taxon>
        <taxon>Neisseriales</taxon>
        <taxon>Chitinibacteraceae</taxon>
        <taxon>Iodobacter</taxon>
    </lineage>
</organism>
<accession>A0A377Q314</accession>
<reference evidence="3 5" key="1">
    <citation type="submission" date="2018-06" db="EMBL/GenBank/DDBJ databases">
        <authorList>
            <consortium name="Pathogen Informatics"/>
            <person name="Doyle S."/>
        </authorList>
    </citation>
    <scope>NUCLEOTIDE SEQUENCE [LARGE SCALE GENOMIC DNA]</scope>
    <source>
        <strain evidence="3 5">NCTC11159</strain>
    </source>
</reference>